<evidence type="ECO:0000313" key="2">
    <source>
        <dbReference type="EMBL" id="PNX81398.1"/>
    </source>
</evidence>
<dbReference type="InterPro" id="IPR008811">
    <property type="entry name" value="Glycosyl_hydrolases_36"/>
</dbReference>
<dbReference type="STRING" id="57577.A0A2K3LS77"/>
<keyword evidence="2" id="KW-0328">Glycosyltransferase</keyword>
<dbReference type="Proteomes" id="UP000236291">
    <property type="component" value="Unassembled WGS sequence"/>
</dbReference>
<keyword evidence="2" id="KW-0808">Transferase</keyword>
<dbReference type="GO" id="GO:0016757">
    <property type="term" value="F:glycosyltransferase activity"/>
    <property type="evidence" value="ECO:0007669"/>
    <property type="project" value="UniProtKB-KW"/>
</dbReference>
<dbReference type="AlphaFoldDB" id="A0A2K3LS77"/>
<proteinExistence type="predicted"/>
<evidence type="ECO:0000313" key="3">
    <source>
        <dbReference type="Proteomes" id="UP000236291"/>
    </source>
</evidence>
<name>A0A2K3LS77_TRIPR</name>
<sequence length="80" mass="8826">MNMFNAGGAVKGLVYEDGVVQLEIKGCCTFGVYCSVRPTRCLLKDIVVDFEYESDSGLLSFAIDYLPKEGHGVHHVQIEL</sequence>
<organism evidence="2 3">
    <name type="scientific">Trifolium pratense</name>
    <name type="common">Red clover</name>
    <dbReference type="NCBI Taxonomy" id="57577"/>
    <lineage>
        <taxon>Eukaryota</taxon>
        <taxon>Viridiplantae</taxon>
        <taxon>Streptophyta</taxon>
        <taxon>Embryophyta</taxon>
        <taxon>Tracheophyta</taxon>
        <taxon>Spermatophyta</taxon>
        <taxon>Magnoliopsida</taxon>
        <taxon>eudicotyledons</taxon>
        <taxon>Gunneridae</taxon>
        <taxon>Pentapetalae</taxon>
        <taxon>rosids</taxon>
        <taxon>fabids</taxon>
        <taxon>Fabales</taxon>
        <taxon>Fabaceae</taxon>
        <taxon>Papilionoideae</taxon>
        <taxon>50 kb inversion clade</taxon>
        <taxon>NPAAA clade</taxon>
        <taxon>Hologalegina</taxon>
        <taxon>IRL clade</taxon>
        <taxon>Trifolieae</taxon>
        <taxon>Trifolium</taxon>
    </lineage>
</organism>
<accession>A0A2K3LS77</accession>
<keyword evidence="1" id="KW-0119">Carbohydrate metabolism</keyword>
<dbReference type="ExpressionAtlas" id="A0A2K3LS77">
    <property type="expression patterns" value="baseline"/>
</dbReference>
<dbReference type="EMBL" id="ASHM01039842">
    <property type="protein sequence ID" value="PNX81398.1"/>
    <property type="molecule type" value="Genomic_DNA"/>
</dbReference>
<reference evidence="2 3" key="1">
    <citation type="journal article" date="2014" name="Am. J. Bot.">
        <title>Genome assembly and annotation for red clover (Trifolium pratense; Fabaceae).</title>
        <authorList>
            <person name="Istvanek J."/>
            <person name="Jaros M."/>
            <person name="Krenek A."/>
            <person name="Repkova J."/>
        </authorList>
    </citation>
    <scope>NUCLEOTIDE SEQUENCE [LARGE SCALE GENOMIC DNA]</scope>
    <source>
        <strain evidence="3">cv. Tatra</strain>
        <tissue evidence="2">Young leaves</tissue>
    </source>
</reference>
<reference evidence="2 3" key="2">
    <citation type="journal article" date="2017" name="Front. Plant Sci.">
        <title>Gene Classification and Mining of Molecular Markers Useful in Red Clover (Trifolium pratense) Breeding.</title>
        <authorList>
            <person name="Istvanek J."/>
            <person name="Dluhosova J."/>
            <person name="Dluhos P."/>
            <person name="Patkova L."/>
            <person name="Nedelnik J."/>
            <person name="Repkova J."/>
        </authorList>
    </citation>
    <scope>NUCLEOTIDE SEQUENCE [LARGE SCALE GENOMIC DNA]</scope>
    <source>
        <strain evidence="3">cv. Tatra</strain>
        <tissue evidence="2">Young leaves</tissue>
    </source>
</reference>
<protein>
    <submittedName>
        <fullName evidence="2">Putative galactinol-sucrose galactosyltransferase 6-like protein</fullName>
    </submittedName>
</protein>
<evidence type="ECO:0000256" key="1">
    <source>
        <dbReference type="ARBA" id="ARBA00023277"/>
    </source>
</evidence>
<comment type="caution">
    <text evidence="2">The sequence shown here is derived from an EMBL/GenBank/DDBJ whole genome shotgun (WGS) entry which is preliminary data.</text>
</comment>
<dbReference type="Pfam" id="PF05691">
    <property type="entry name" value="Raffinose_syn"/>
    <property type="match status" value="1"/>
</dbReference>
<gene>
    <name evidence="2" type="ORF">L195_g037416</name>
</gene>